<feature type="region of interest" description="Disordered" evidence="4">
    <location>
        <begin position="174"/>
        <end position="196"/>
    </location>
</feature>
<keyword evidence="2" id="KW-0238">DNA-binding</keyword>
<dbReference type="InterPro" id="IPR036390">
    <property type="entry name" value="WH_DNA-bd_sf"/>
</dbReference>
<dbReference type="SUPFAM" id="SSF46785">
    <property type="entry name" value="Winged helix' DNA-binding domain"/>
    <property type="match status" value="1"/>
</dbReference>
<gene>
    <name evidence="6" type="ORF">SAMN06264365_12389</name>
</gene>
<dbReference type="GO" id="GO:0003700">
    <property type="term" value="F:DNA-binding transcription factor activity"/>
    <property type="evidence" value="ECO:0007669"/>
    <property type="project" value="InterPro"/>
</dbReference>
<dbReference type="InterPro" id="IPR001845">
    <property type="entry name" value="HTH_ArsR_DNA-bd_dom"/>
</dbReference>
<dbReference type="GO" id="GO:0003677">
    <property type="term" value="F:DNA binding"/>
    <property type="evidence" value="ECO:0007669"/>
    <property type="project" value="UniProtKB-KW"/>
</dbReference>
<dbReference type="Proteomes" id="UP000198415">
    <property type="component" value="Unassembled WGS sequence"/>
</dbReference>
<protein>
    <submittedName>
        <fullName evidence="6">Helix-turn-helix domain-containing protein</fullName>
    </submittedName>
</protein>
<dbReference type="CDD" id="cd00090">
    <property type="entry name" value="HTH_ARSR"/>
    <property type="match status" value="1"/>
</dbReference>
<dbReference type="OrthoDB" id="4158481at2"/>
<accession>A0A239H6X8</accession>
<dbReference type="SMART" id="SM00418">
    <property type="entry name" value="HTH_ARSR"/>
    <property type="match status" value="1"/>
</dbReference>
<dbReference type="InterPro" id="IPR036388">
    <property type="entry name" value="WH-like_DNA-bd_sf"/>
</dbReference>
<evidence type="ECO:0000256" key="2">
    <source>
        <dbReference type="ARBA" id="ARBA00023125"/>
    </source>
</evidence>
<dbReference type="RefSeq" id="WP_089297998.1">
    <property type="nucleotide sequence ID" value="NZ_BOMU01000128.1"/>
</dbReference>
<evidence type="ECO:0000313" key="7">
    <source>
        <dbReference type="Proteomes" id="UP000198415"/>
    </source>
</evidence>
<proteinExistence type="predicted"/>
<dbReference type="InterPro" id="IPR011991">
    <property type="entry name" value="ArsR-like_HTH"/>
</dbReference>
<reference evidence="6 7" key="1">
    <citation type="submission" date="2017-06" db="EMBL/GenBank/DDBJ databases">
        <authorList>
            <person name="Kim H.J."/>
            <person name="Triplett B.A."/>
        </authorList>
    </citation>
    <scope>NUCLEOTIDE SEQUENCE [LARGE SCALE GENOMIC DNA]</scope>
    <source>
        <strain evidence="6 7">DSM 43151</strain>
    </source>
</reference>
<dbReference type="Pfam" id="PF12840">
    <property type="entry name" value="HTH_20"/>
    <property type="match status" value="1"/>
</dbReference>
<keyword evidence="1" id="KW-0805">Transcription regulation</keyword>
<dbReference type="AlphaFoldDB" id="A0A239H6X8"/>
<sequence>MSLGEAARGDQAALRALAHPVRLRILSLLTGASLTAAEVARELGLTHANASYHLRNLLSSELIQTAGEERIRGGLAKRYRYDPASRSSPFTPEQTRSFYPAAADELARRAAEGHRPGGVGVMGDAEVWVDPAIWQSVRDRIAAALHDLHAAARPPGTSGTIRTSTTVALFEMEPGFHGPSRPSGFHNSAPMDRGPR</sequence>
<evidence type="ECO:0000256" key="1">
    <source>
        <dbReference type="ARBA" id="ARBA00023015"/>
    </source>
</evidence>
<keyword evidence="3" id="KW-0804">Transcription</keyword>
<dbReference type="EMBL" id="FZNR01000023">
    <property type="protein sequence ID" value="SNS77169.1"/>
    <property type="molecule type" value="Genomic_DNA"/>
</dbReference>
<keyword evidence="7" id="KW-1185">Reference proteome</keyword>
<evidence type="ECO:0000313" key="6">
    <source>
        <dbReference type="EMBL" id="SNS77169.1"/>
    </source>
</evidence>
<evidence type="ECO:0000256" key="3">
    <source>
        <dbReference type="ARBA" id="ARBA00023163"/>
    </source>
</evidence>
<dbReference type="PROSITE" id="PS50987">
    <property type="entry name" value="HTH_ARSR_2"/>
    <property type="match status" value="1"/>
</dbReference>
<dbReference type="PANTHER" id="PTHR33154:SF33">
    <property type="entry name" value="TRANSCRIPTIONAL REPRESSOR SDPR"/>
    <property type="match status" value="1"/>
</dbReference>
<dbReference type="InterPro" id="IPR051081">
    <property type="entry name" value="HTH_MetalResp_TranReg"/>
</dbReference>
<evidence type="ECO:0000256" key="4">
    <source>
        <dbReference type="SAM" id="MobiDB-lite"/>
    </source>
</evidence>
<evidence type="ECO:0000259" key="5">
    <source>
        <dbReference type="PROSITE" id="PS50987"/>
    </source>
</evidence>
<feature type="domain" description="HTH arsR-type" evidence="5">
    <location>
        <begin position="3"/>
        <end position="96"/>
    </location>
</feature>
<organism evidence="6 7">
    <name type="scientific">Actinoplanes regularis</name>
    <dbReference type="NCBI Taxonomy" id="52697"/>
    <lineage>
        <taxon>Bacteria</taxon>
        <taxon>Bacillati</taxon>
        <taxon>Actinomycetota</taxon>
        <taxon>Actinomycetes</taxon>
        <taxon>Micromonosporales</taxon>
        <taxon>Micromonosporaceae</taxon>
        <taxon>Actinoplanes</taxon>
    </lineage>
</organism>
<name>A0A239H6X8_9ACTN</name>
<dbReference type="Gene3D" id="1.10.10.10">
    <property type="entry name" value="Winged helix-like DNA-binding domain superfamily/Winged helix DNA-binding domain"/>
    <property type="match status" value="1"/>
</dbReference>
<dbReference type="PANTHER" id="PTHR33154">
    <property type="entry name" value="TRANSCRIPTIONAL REGULATOR, ARSR FAMILY"/>
    <property type="match status" value="1"/>
</dbReference>